<dbReference type="AlphaFoldDB" id="A0A1H4KU42"/>
<feature type="transmembrane region" description="Helical" evidence="1">
    <location>
        <begin position="166"/>
        <end position="193"/>
    </location>
</feature>
<feature type="transmembrane region" description="Helical" evidence="1">
    <location>
        <begin position="222"/>
        <end position="250"/>
    </location>
</feature>
<protein>
    <submittedName>
        <fullName evidence="2">Uncharacterized membrane protein</fullName>
    </submittedName>
</protein>
<name>A0A1H4KU42_9HYPH</name>
<keyword evidence="3" id="KW-1185">Reference proteome</keyword>
<organism evidence="2 3">
    <name type="scientific">Nitratireductor aquibiodomus</name>
    <dbReference type="NCBI Taxonomy" id="204799"/>
    <lineage>
        <taxon>Bacteria</taxon>
        <taxon>Pseudomonadati</taxon>
        <taxon>Pseudomonadota</taxon>
        <taxon>Alphaproteobacteria</taxon>
        <taxon>Hyphomicrobiales</taxon>
        <taxon>Phyllobacteriaceae</taxon>
        <taxon>Nitratireductor</taxon>
    </lineage>
</organism>
<keyword evidence="1" id="KW-0472">Membrane</keyword>
<gene>
    <name evidence="2" type="ORF">SAMN05216452_2474</name>
</gene>
<dbReference type="RefSeq" id="WP_007007990.1">
    <property type="nucleotide sequence ID" value="NZ_FNSL01000001.1"/>
</dbReference>
<evidence type="ECO:0000313" key="2">
    <source>
        <dbReference type="EMBL" id="SEB62049.1"/>
    </source>
</evidence>
<evidence type="ECO:0000256" key="1">
    <source>
        <dbReference type="SAM" id="Phobius"/>
    </source>
</evidence>
<feature type="transmembrane region" description="Helical" evidence="1">
    <location>
        <begin position="45"/>
        <end position="63"/>
    </location>
</feature>
<keyword evidence="1" id="KW-1133">Transmembrane helix</keyword>
<sequence>MADFHVMAGTDKTLSLPAVRKISTSDVIDALGRGLDDFWQKPSHYAFLCLIYPLVGVVLIYWASDANALPLLFPLASGFALLGPFAAIGLYEISRRREAGLDTSWRHALAVLKSPAIPSIIAVGAMLFAIFVTWLLVAQGLYVRLLGPEPPASISLFLESLFTTDAGFMLLALGNAIGFIFALVVLITTAIAFPMLLDRDCGAVAAIVTSVRAASINPLPIALWGVLVAGALLIGSLPLFAGLAVVMPILGHATWHLYRKLVAD</sequence>
<feature type="transmembrane region" description="Helical" evidence="1">
    <location>
        <begin position="69"/>
        <end position="91"/>
    </location>
</feature>
<dbReference type="InterPro" id="IPR018692">
    <property type="entry name" value="DUF2189"/>
</dbReference>
<evidence type="ECO:0000313" key="3">
    <source>
        <dbReference type="Proteomes" id="UP000199064"/>
    </source>
</evidence>
<proteinExistence type="predicted"/>
<accession>A0A1H4KU42</accession>
<keyword evidence="1" id="KW-0812">Transmembrane</keyword>
<dbReference type="Pfam" id="PF09955">
    <property type="entry name" value="DUF2189"/>
    <property type="match status" value="1"/>
</dbReference>
<dbReference type="Proteomes" id="UP000199064">
    <property type="component" value="Unassembled WGS sequence"/>
</dbReference>
<reference evidence="3" key="1">
    <citation type="submission" date="2016-10" db="EMBL/GenBank/DDBJ databases">
        <authorList>
            <person name="Varghese N."/>
            <person name="Submissions S."/>
        </authorList>
    </citation>
    <scope>NUCLEOTIDE SEQUENCE [LARGE SCALE GENOMIC DNA]</scope>
    <source>
        <strain evidence="3">ES.061</strain>
    </source>
</reference>
<feature type="transmembrane region" description="Helical" evidence="1">
    <location>
        <begin position="116"/>
        <end position="137"/>
    </location>
</feature>
<dbReference type="EMBL" id="FNSL01000001">
    <property type="protein sequence ID" value="SEB62049.1"/>
    <property type="molecule type" value="Genomic_DNA"/>
</dbReference>